<reference evidence="11" key="2">
    <citation type="journal article" date="2007" name="Science">
        <title>Draft genome sequence of the sexually transmitted pathogen Trichomonas vaginalis.</title>
        <authorList>
            <person name="Carlton J.M."/>
            <person name="Hirt R.P."/>
            <person name="Silva J.C."/>
            <person name="Delcher A.L."/>
            <person name="Schatz M."/>
            <person name="Zhao Q."/>
            <person name="Wortman J.R."/>
            <person name="Bidwell S.L."/>
            <person name="Alsmark U.C.M."/>
            <person name="Besteiro S."/>
            <person name="Sicheritz-Ponten T."/>
            <person name="Noel C.J."/>
            <person name="Dacks J.B."/>
            <person name="Foster P.G."/>
            <person name="Simillion C."/>
            <person name="Van de Peer Y."/>
            <person name="Miranda-Saavedra D."/>
            <person name="Barton G.J."/>
            <person name="Westrop G.D."/>
            <person name="Mueller S."/>
            <person name="Dessi D."/>
            <person name="Fiori P.L."/>
            <person name="Ren Q."/>
            <person name="Paulsen I."/>
            <person name="Zhang H."/>
            <person name="Bastida-Corcuera F.D."/>
            <person name="Simoes-Barbosa A."/>
            <person name="Brown M.T."/>
            <person name="Hayes R.D."/>
            <person name="Mukherjee M."/>
            <person name="Okumura C.Y."/>
            <person name="Schneider R."/>
            <person name="Smith A.J."/>
            <person name="Vanacova S."/>
            <person name="Villalvazo M."/>
            <person name="Haas B.J."/>
            <person name="Pertea M."/>
            <person name="Feldblyum T.V."/>
            <person name="Utterback T.R."/>
            <person name="Shu C.L."/>
            <person name="Osoegawa K."/>
            <person name="de Jong P.J."/>
            <person name="Hrdy I."/>
            <person name="Horvathova L."/>
            <person name="Zubacova Z."/>
            <person name="Dolezal P."/>
            <person name="Malik S.B."/>
            <person name="Logsdon J.M. Jr."/>
            <person name="Henze K."/>
            <person name="Gupta A."/>
            <person name="Wang C.C."/>
            <person name="Dunne R.L."/>
            <person name="Upcroft J.A."/>
            <person name="Upcroft P."/>
            <person name="White O."/>
            <person name="Salzberg S.L."/>
            <person name="Tang P."/>
            <person name="Chiu C.-H."/>
            <person name="Lee Y.-S."/>
            <person name="Embley T.M."/>
            <person name="Coombs G.H."/>
            <person name="Mottram J.C."/>
            <person name="Tachezy J."/>
            <person name="Fraser-Liggett C.M."/>
            <person name="Johnson P.J."/>
        </authorList>
    </citation>
    <scope>NUCLEOTIDE SEQUENCE [LARGE SCALE GENOMIC DNA]</scope>
    <source>
        <strain evidence="11">G3</strain>
    </source>
</reference>
<dbReference type="Gene3D" id="1.10.510.10">
    <property type="entry name" value="Transferase(Phosphotransferase) domain 1"/>
    <property type="match status" value="1"/>
</dbReference>
<dbReference type="SMR" id="A2F1F0"/>
<keyword evidence="3" id="KW-0808">Transferase</keyword>
<evidence type="ECO:0000256" key="7">
    <source>
        <dbReference type="ARBA" id="ARBA00047899"/>
    </source>
</evidence>
<evidence type="ECO:0000256" key="8">
    <source>
        <dbReference type="ARBA" id="ARBA00048679"/>
    </source>
</evidence>
<keyword evidence="2" id="KW-0723">Serine/threonine-protein kinase</keyword>
<dbReference type="OMA" id="SFMRAYQ"/>
<keyword evidence="12" id="KW-1185">Reference proteome</keyword>
<dbReference type="InterPro" id="IPR011009">
    <property type="entry name" value="Kinase-like_dom_sf"/>
</dbReference>
<protein>
    <recommendedName>
        <fullName evidence="1">non-specific serine/threonine protein kinase</fullName>
        <ecNumber evidence="1">2.7.11.1</ecNumber>
    </recommendedName>
</protein>
<evidence type="ECO:0000313" key="11">
    <source>
        <dbReference type="EMBL" id="EAY01237.1"/>
    </source>
</evidence>
<dbReference type="SUPFAM" id="SSF56112">
    <property type="entry name" value="Protein kinase-like (PK-like)"/>
    <property type="match status" value="1"/>
</dbReference>
<dbReference type="GO" id="GO:0004674">
    <property type="term" value="F:protein serine/threonine kinase activity"/>
    <property type="evidence" value="ECO:0007669"/>
    <property type="project" value="UniProtKB-KW"/>
</dbReference>
<evidence type="ECO:0000256" key="4">
    <source>
        <dbReference type="ARBA" id="ARBA00022741"/>
    </source>
</evidence>
<evidence type="ECO:0000259" key="10">
    <source>
        <dbReference type="PROSITE" id="PS50011"/>
    </source>
</evidence>
<keyword evidence="6" id="KW-0067">ATP-binding</keyword>
<evidence type="ECO:0000256" key="9">
    <source>
        <dbReference type="SAM" id="MobiDB-lite"/>
    </source>
</evidence>
<comment type="catalytic activity">
    <reaction evidence="8">
        <text>L-seryl-[protein] + ATP = O-phospho-L-seryl-[protein] + ADP + H(+)</text>
        <dbReference type="Rhea" id="RHEA:17989"/>
        <dbReference type="Rhea" id="RHEA-COMP:9863"/>
        <dbReference type="Rhea" id="RHEA-COMP:11604"/>
        <dbReference type="ChEBI" id="CHEBI:15378"/>
        <dbReference type="ChEBI" id="CHEBI:29999"/>
        <dbReference type="ChEBI" id="CHEBI:30616"/>
        <dbReference type="ChEBI" id="CHEBI:83421"/>
        <dbReference type="ChEBI" id="CHEBI:456216"/>
        <dbReference type="EC" id="2.7.11.1"/>
    </reaction>
</comment>
<proteinExistence type="predicted"/>
<dbReference type="EMBL" id="DS113573">
    <property type="protein sequence ID" value="EAY01237.1"/>
    <property type="molecule type" value="Genomic_DNA"/>
</dbReference>
<evidence type="ECO:0000256" key="1">
    <source>
        <dbReference type="ARBA" id="ARBA00012513"/>
    </source>
</evidence>
<sequence length="533" mass="61019">MENYVLQREISNDASGQFTLYLEKPTSHHVVIRKQSLAAMPREDWDSVLEEELSFCSLDHPNILKYHTAFIKDDSLYTVMDFAQGGNLEQKIKKSQGMLFDEDQILDWFTKISLALKYMHDRGFLHHSIQAKNIVFLRNGMLKVAGIVNTKILVGTTNFTQTAQTMPYFFAPEICQGKQYTDKTEIWALGCLLYQLCAQKPPFEGKSIPALIRKILKGNITPIPYIFSSNLRNLVTACLQKFPSRRPNINKILNYDFIMSELHNILDASIKIVETKKSAKPAKHKKCSRPSKLMTKAKMNEELKKDFQHLELQSPKKAKPPANSDLSITGRFNIKVHDEEEEAEAKPKTPDDDIKEKVRRKRDDLLEQVFRQKHPELFAEEGEEVQPPPKMNLSDIIHISDDSSDNDDDADEFKVLADIAQSIFDKPPDATSEKTITMSNKNGLGSHYFTGTSILSDVDESVSLFERIEMLRVRLEKAIGLDPFIEAYNYVKNSGDKTNQKEIESHLRQILKTDEQFAYYPAILHLCLLEEAQ</sequence>
<dbReference type="KEGG" id="tva:4759063"/>
<gene>
    <name evidence="11" type="ORF">TVAG_027050</name>
</gene>
<dbReference type="EC" id="2.7.11.1" evidence="1"/>
<dbReference type="GO" id="GO:0005524">
    <property type="term" value="F:ATP binding"/>
    <property type="evidence" value="ECO:0007669"/>
    <property type="project" value="UniProtKB-KW"/>
</dbReference>
<dbReference type="InParanoid" id="A2F1F0"/>
<evidence type="ECO:0000256" key="6">
    <source>
        <dbReference type="ARBA" id="ARBA00022840"/>
    </source>
</evidence>
<dbReference type="VEuPathDB" id="TrichDB:TVAG_027050"/>
<evidence type="ECO:0000256" key="5">
    <source>
        <dbReference type="ARBA" id="ARBA00022777"/>
    </source>
</evidence>
<dbReference type="PANTHER" id="PTHR44899:SF3">
    <property type="entry name" value="SERINE_THREONINE-PROTEIN KINASE NEK1"/>
    <property type="match status" value="1"/>
</dbReference>
<accession>A2F1F0</accession>
<organism evidence="11 12">
    <name type="scientific">Trichomonas vaginalis (strain ATCC PRA-98 / G3)</name>
    <dbReference type="NCBI Taxonomy" id="412133"/>
    <lineage>
        <taxon>Eukaryota</taxon>
        <taxon>Metamonada</taxon>
        <taxon>Parabasalia</taxon>
        <taxon>Trichomonadida</taxon>
        <taxon>Trichomonadidae</taxon>
        <taxon>Trichomonas</taxon>
    </lineage>
</organism>
<keyword evidence="5 11" id="KW-0418">Kinase</keyword>
<feature type="compositionally biased region" description="Basic and acidic residues" evidence="9">
    <location>
        <begin position="344"/>
        <end position="357"/>
    </location>
</feature>
<dbReference type="AlphaFoldDB" id="A2F1F0"/>
<reference evidence="11" key="1">
    <citation type="submission" date="2006-10" db="EMBL/GenBank/DDBJ databases">
        <authorList>
            <person name="Amadeo P."/>
            <person name="Zhao Q."/>
            <person name="Wortman J."/>
            <person name="Fraser-Liggett C."/>
            <person name="Carlton J."/>
        </authorList>
    </citation>
    <scope>NUCLEOTIDE SEQUENCE</scope>
    <source>
        <strain evidence="11">G3</strain>
    </source>
</reference>
<dbReference type="PANTHER" id="PTHR44899">
    <property type="entry name" value="CAMK FAMILY PROTEIN KINASE"/>
    <property type="match status" value="1"/>
</dbReference>
<feature type="region of interest" description="Disordered" evidence="9">
    <location>
        <begin position="309"/>
        <end position="357"/>
    </location>
</feature>
<dbReference type="Gene3D" id="3.30.200.20">
    <property type="entry name" value="Phosphorylase Kinase, domain 1"/>
    <property type="match status" value="1"/>
</dbReference>
<dbReference type="Proteomes" id="UP000001542">
    <property type="component" value="Unassembled WGS sequence"/>
</dbReference>
<dbReference type="InterPro" id="IPR000719">
    <property type="entry name" value="Prot_kinase_dom"/>
</dbReference>
<name>A2F1F0_TRIV3</name>
<dbReference type="VEuPathDB" id="TrichDB:TVAGG3_0947630"/>
<dbReference type="Pfam" id="PF00069">
    <property type="entry name" value="Pkinase"/>
    <property type="match status" value="1"/>
</dbReference>
<evidence type="ECO:0000313" key="12">
    <source>
        <dbReference type="Proteomes" id="UP000001542"/>
    </source>
</evidence>
<dbReference type="RefSeq" id="XP_001314052.1">
    <property type="nucleotide sequence ID" value="XM_001314045.1"/>
</dbReference>
<dbReference type="InterPro" id="IPR051131">
    <property type="entry name" value="NEK_Ser/Thr_kinase_NIMA"/>
</dbReference>
<evidence type="ECO:0000256" key="2">
    <source>
        <dbReference type="ARBA" id="ARBA00022527"/>
    </source>
</evidence>
<feature type="domain" description="Protein kinase" evidence="10">
    <location>
        <begin position="4"/>
        <end position="258"/>
    </location>
</feature>
<dbReference type="PROSITE" id="PS50011">
    <property type="entry name" value="PROTEIN_KINASE_DOM"/>
    <property type="match status" value="1"/>
</dbReference>
<dbReference type="STRING" id="5722.A2F1F0"/>
<evidence type="ECO:0000256" key="3">
    <source>
        <dbReference type="ARBA" id="ARBA00022679"/>
    </source>
</evidence>
<comment type="catalytic activity">
    <reaction evidence="7">
        <text>L-threonyl-[protein] + ATP = O-phospho-L-threonyl-[protein] + ADP + H(+)</text>
        <dbReference type="Rhea" id="RHEA:46608"/>
        <dbReference type="Rhea" id="RHEA-COMP:11060"/>
        <dbReference type="Rhea" id="RHEA-COMP:11605"/>
        <dbReference type="ChEBI" id="CHEBI:15378"/>
        <dbReference type="ChEBI" id="CHEBI:30013"/>
        <dbReference type="ChEBI" id="CHEBI:30616"/>
        <dbReference type="ChEBI" id="CHEBI:61977"/>
        <dbReference type="ChEBI" id="CHEBI:456216"/>
        <dbReference type="EC" id="2.7.11.1"/>
    </reaction>
</comment>
<dbReference type="eggNOG" id="KOG0589">
    <property type="taxonomic scope" value="Eukaryota"/>
</dbReference>
<keyword evidence="4" id="KW-0547">Nucleotide-binding</keyword>